<dbReference type="SMART" id="SM00364">
    <property type="entry name" value="LRR_BAC"/>
    <property type="match status" value="2"/>
</dbReference>
<protein>
    <submittedName>
        <fullName evidence="4">Uncharacterized protein</fullName>
    </submittedName>
</protein>
<sequence length="438" mass="48108">MVSLRLQGNRLTDLPLQIFRLPSLRELDVSQNLLTELSPLIGLLAPTLEELFLQSNRLQSLPQQLGQMKRLRLLDIADNHLGCIPVEVQRLVSESFASERRSMWRLNESSLSLNNTHSGNDDLQPFHIGDGPHSSTLQSPAEQHLGGHGGGGTLNITPNEDGGHDDDDYVQIRHGMKCWARGNKFWQVKASAASTSTSAPGSTPLSPITTTTTMLLAGSTQPSGAMSPPLRSPTAMDDMATGLDHRPTGSMSSTSAIQASSMTPLSISSGSSSRNDDGHPLFETHGLFDRHHSRSYARHPQRQNSHSQPHPEHLVDRRGYCKDSYTSCSWTLSLVDICSQIVGEKLHDDPHYFCHRDSCPFKKDSLRLVSGTLSPSPQQPPLSSPRKTAALGMDSNTATTQLEWITLIQDMAHSTTDSAASRIEVVGVHFWICRHPWN</sequence>
<dbReference type="GO" id="GO:0005737">
    <property type="term" value="C:cytoplasm"/>
    <property type="evidence" value="ECO:0007669"/>
    <property type="project" value="TreeGrafter"/>
</dbReference>
<feature type="compositionally biased region" description="Basic residues" evidence="3">
    <location>
        <begin position="291"/>
        <end position="301"/>
    </location>
</feature>
<gene>
    <name evidence="4" type="ORF">BGZ99_008912</name>
</gene>
<evidence type="ECO:0000313" key="5">
    <source>
        <dbReference type="Proteomes" id="UP000738325"/>
    </source>
</evidence>
<dbReference type="Pfam" id="PF12799">
    <property type="entry name" value="LRR_4"/>
    <property type="match status" value="1"/>
</dbReference>
<keyword evidence="1" id="KW-0433">Leucine-rich repeat</keyword>
<feature type="region of interest" description="Disordered" evidence="3">
    <location>
        <begin position="115"/>
        <end position="168"/>
    </location>
</feature>
<dbReference type="AlphaFoldDB" id="A0A9P6R8R1"/>
<evidence type="ECO:0000256" key="2">
    <source>
        <dbReference type="ARBA" id="ARBA00022737"/>
    </source>
</evidence>
<proteinExistence type="predicted"/>
<dbReference type="InterPro" id="IPR050216">
    <property type="entry name" value="LRR_domain-containing"/>
</dbReference>
<dbReference type="SUPFAM" id="SSF52075">
    <property type="entry name" value="Outer arm dynein light chain 1"/>
    <property type="match status" value="1"/>
</dbReference>
<evidence type="ECO:0000313" key="4">
    <source>
        <dbReference type="EMBL" id="KAG0313404.1"/>
    </source>
</evidence>
<dbReference type="Gene3D" id="3.80.10.10">
    <property type="entry name" value="Ribonuclease Inhibitor"/>
    <property type="match status" value="1"/>
</dbReference>
<dbReference type="EMBL" id="JAAAIP010000716">
    <property type="protein sequence ID" value="KAG0313404.1"/>
    <property type="molecule type" value="Genomic_DNA"/>
</dbReference>
<evidence type="ECO:0000256" key="3">
    <source>
        <dbReference type="SAM" id="MobiDB-lite"/>
    </source>
</evidence>
<dbReference type="InterPro" id="IPR003591">
    <property type="entry name" value="Leu-rich_rpt_typical-subtyp"/>
</dbReference>
<keyword evidence="5" id="KW-1185">Reference proteome</keyword>
<dbReference type="SMART" id="SM00369">
    <property type="entry name" value="LRR_TYP"/>
    <property type="match status" value="2"/>
</dbReference>
<dbReference type="Proteomes" id="UP000738325">
    <property type="component" value="Unassembled WGS sequence"/>
</dbReference>
<evidence type="ECO:0000256" key="1">
    <source>
        <dbReference type="ARBA" id="ARBA00022614"/>
    </source>
</evidence>
<dbReference type="PROSITE" id="PS51450">
    <property type="entry name" value="LRR"/>
    <property type="match status" value="1"/>
</dbReference>
<reference evidence="4" key="1">
    <citation type="journal article" date="2020" name="Fungal Divers.">
        <title>Resolving the Mortierellaceae phylogeny through synthesis of multi-gene phylogenetics and phylogenomics.</title>
        <authorList>
            <person name="Vandepol N."/>
            <person name="Liber J."/>
            <person name="Desiro A."/>
            <person name="Na H."/>
            <person name="Kennedy M."/>
            <person name="Barry K."/>
            <person name="Grigoriev I.V."/>
            <person name="Miller A.N."/>
            <person name="O'Donnell K."/>
            <person name="Stajich J.E."/>
            <person name="Bonito G."/>
        </authorList>
    </citation>
    <scope>NUCLEOTIDE SEQUENCE</scope>
    <source>
        <strain evidence="4">REB-010B</strain>
    </source>
</reference>
<comment type="caution">
    <text evidence="4">The sequence shown here is derived from an EMBL/GenBank/DDBJ whole genome shotgun (WGS) entry which is preliminary data.</text>
</comment>
<dbReference type="InterPro" id="IPR032675">
    <property type="entry name" value="LRR_dom_sf"/>
</dbReference>
<dbReference type="PANTHER" id="PTHR48051:SF1">
    <property type="entry name" value="RAS SUPPRESSOR PROTEIN 1"/>
    <property type="match status" value="1"/>
</dbReference>
<dbReference type="InterPro" id="IPR025875">
    <property type="entry name" value="Leu-rich_rpt_4"/>
</dbReference>
<dbReference type="PANTHER" id="PTHR48051">
    <property type="match status" value="1"/>
</dbReference>
<accession>A0A9P6R8R1</accession>
<keyword evidence="2" id="KW-0677">Repeat</keyword>
<dbReference type="OrthoDB" id="1394818at2759"/>
<feature type="region of interest" description="Disordered" evidence="3">
    <location>
        <begin position="245"/>
        <end position="315"/>
    </location>
</feature>
<name>A0A9P6R8R1_9FUNG</name>
<feature type="compositionally biased region" description="Basic and acidic residues" evidence="3">
    <location>
        <begin position="274"/>
        <end position="290"/>
    </location>
</feature>
<dbReference type="InterPro" id="IPR001611">
    <property type="entry name" value="Leu-rich_rpt"/>
</dbReference>
<organism evidence="4 5">
    <name type="scientific">Dissophora globulifera</name>
    <dbReference type="NCBI Taxonomy" id="979702"/>
    <lineage>
        <taxon>Eukaryota</taxon>
        <taxon>Fungi</taxon>
        <taxon>Fungi incertae sedis</taxon>
        <taxon>Mucoromycota</taxon>
        <taxon>Mortierellomycotina</taxon>
        <taxon>Mortierellomycetes</taxon>
        <taxon>Mortierellales</taxon>
        <taxon>Mortierellaceae</taxon>
        <taxon>Dissophora</taxon>
    </lineage>
</organism>
<feature type="compositionally biased region" description="Low complexity" evidence="3">
    <location>
        <begin position="250"/>
        <end position="273"/>
    </location>
</feature>